<evidence type="ECO:0000313" key="2">
    <source>
        <dbReference type="Proteomes" id="UP001148629"/>
    </source>
</evidence>
<accession>A0ACC1SIB1</accession>
<dbReference type="EMBL" id="JANRMS010000413">
    <property type="protein sequence ID" value="KAJ3540326.1"/>
    <property type="molecule type" value="Genomic_DNA"/>
</dbReference>
<sequence length="116" mass="12601">MTRSYTPLRIGVIGPAGFGGSYLCVELINRGHHVVGLSRSPEKLGSHARYEPRPVDIDNSSEAELAEAMLDVDVVVSEYGPHTVGHQALQYSKSCSTRRDGVMETKQATQCPSSKQ</sequence>
<keyword evidence="2" id="KW-1185">Reference proteome</keyword>
<organism evidence="1 2">
    <name type="scientific">Fusarium decemcellulare</name>
    <dbReference type="NCBI Taxonomy" id="57161"/>
    <lineage>
        <taxon>Eukaryota</taxon>
        <taxon>Fungi</taxon>
        <taxon>Dikarya</taxon>
        <taxon>Ascomycota</taxon>
        <taxon>Pezizomycotina</taxon>
        <taxon>Sordariomycetes</taxon>
        <taxon>Hypocreomycetidae</taxon>
        <taxon>Hypocreales</taxon>
        <taxon>Nectriaceae</taxon>
        <taxon>Fusarium</taxon>
        <taxon>Fusarium decemcellulare species complex</taxon>
    </lineage>
</organism>
<evidence type="ECO:0000313" key="1">
    <source>
        <dbReference type="EMBL" id="KAJ3540326.1"/>
    </source>
</evidence>
<comment type="caution">
    <text evidence="1">The sequence shown here is derived from an EMBL/GenBank/DDBJ whole genome shotgun (WGS) entry which is preliminary data.</text>
</comment>
<name>A0ACC1SIB1_9HYPO</name>
<dbReference type="Proteomes" id="UP001148629">
    <property type="component" value="Unassembled WGS sequence"/>
</dbReference>
<protein>
    <submittedName>
        <fullName evidence="1">Uncharacterized protein</fullName>
    </submittedName>
</protein>
<gene>
    <name evidence="1" type="ORF">NM208_g5113</name>
</gene>
<proteinExistence type="predicted"/>
<reference evidence="1" key="1">
    <citation type="submission" date="2022-08" db="EMBL/GenBank/DDBJ databases">
        <title>Genome Sequence of Fusarium decemcellulare.</title>
        <authorList>
            <person name="Buettner E."/>
        </authorList>
    </citation>
    <scope>NUCLEOTIDE SEQUENCE</scope>
    <source>
        <strain evidence="1">Babe19</strain>
    </source>
</reference>